<dbReference type="PRINTS" id="PR00038">
    <property type="entry name" value="HTHLUXR"/>
</dbReference>
<dbReference type="AlphaFoldDB" id="A0A9X4BHT4"/>
<dbReference type="PROSITE" id="PS50043">
    <property type="entry name" value="HTH_LUXR_2"/>
    <property type="match status" value="1"/>
</dbReference>
<dbReference type="Pfam" id="PF00072">
    <property type="entry name" value="Response_reg"/>
    <property type="match status" value="1"/>
</dbReference>
<keyword evidence="1 3" id="KW-0597">Phosphoprotein</keyword>
<dbReference type="InterPro" id="IPR001789">
    <property type="entry name" value="Sig_transdc_resp-reg_receiver"/>
</dbReference>
<dbReference type="PROSITE" id="PS50110">
    <property type="entry name" value="RESPONSE_REGULATORY"/>
    <property type="match status" value="1"/>
</dbReference>
<dbReference type="RefSeq" id="WP_263545878.1">
    <property type="nucleotide sequence ID" value="NZ_JAOVZO020000003.1"/>
</dbReference>
<dbReference type="SUPFAM" id="SSF52172">
    <property type="entry name" value="CheY-like"/>
    <property type="match status" value="1"/>
</dbReference>
<feature type="domain" description="HTH luxR-type" evidence="4">
    <location>
        <begin position="144"/>
        <end position="209"/>
    </location>
</feature>
<gene>
    <name evidence="6" type="ORF">OD750_002725</name>
</gene>
<dbReference type="CDD" id="cd17535">
    <property type="entry name" value="REC_NarL-like"/>
    <property type="match status" value="1"/>
</dbReference>
<dbReference type="PANTHER" id="PTHR43214:SF43">
    <property type="entry name" value="TWO-COMPONENT RESPONSE REGULATOR"/>
    <property type="match status" value="1"/>
</dbReference>
<dbReference type="SMART" id="SM00421">
    <property type="entry name" value="HTH_LUXR"/>
    <property type="match status" value="1"/>
</dbReference>
<feature type="modified residue" description="4-aspartylphosphate" evidence="3">
    <location>
        <position position="63"/>
    </location>
</feature>
<proteinExistence type="predicted"/>
<dbReference type="PANTHER" id="PTHR43214">
    <property type="entry name" value="TWO-COMPONENT RESPONSE REGULATOR"/>
    <property type="match status" value="1"/>
</dbReference>
<keyword evidence="2" id="KW-0238">DNA-binding</keyword>
<dbReference type="InterPro" id="IPR011006">
    <property type="entry name" value="CheY-like_superfamily"/>
</dbReference>
<protein>
    <submittedName>
        <fullName evidence="6">Response regulator transcription factor</fullName>
    </submittedName>
</protein>
<dbReference type="Gene3D" id="3.40.50.2300">
    <property type="match status" value="1"/>
</dbReference>
<dbReference type="SMART" id="SM00448">
    <property type="entry name" value="REC"/>
    <property type="match status" value="1"/>
</dbReference>
<dbReference type="GO" id="GO:0000160">
    <property type="term" value="P:phosphorelay signal transduction system"/>
    <property type="evidence" value="ECO:0007669"/>
    <property type="project" value="InterPro"/>
</dbReference>
<evidence type="ECO:0000313" key="7">
    <source>
        <dbReference type="Proteomes" id="UP001139971"/>
    </source>
</evidence>
<dbReference type="InterPro" id="IPR039420">
    <property type="entry name" value="WalR-like"/>
</dbReference>
<dbReference type="InterPro" id="IPR000792">
    <property type="entry name" value="Tscrpt_reg_LuxR_C"/>
</dbReference>
<dbReference type="InterPro" id="IPR016032">
    <property type="entry name" value="Sig_transdc_resp-reg_C-effctor"/>
</dbReference>
<evidence type="ECO:0000256" key="1">
    <source>
        <dbReference type="ARBA" id="ARBA00022553"/>
    </source>
</evidence>
<dbReference type="GO" id="GO:0003677">
    <property type="term" value="F:DNA binding"/>
    <property type="evidence" value="ECO:0007669"/>
    <property type="project" value="UniProtKB-KW"/>
</dbReference>
<accession>A0A9X4BHT4</accession>
<evidence type="ECO:0000259" key="5">
    <source>
        <dbReference type="PROSITE" id="PS50110"/>
    </source>
</evidence>
<organism evidence="6 7">
    <name type="scientific">Tahibacter soli</name>
    <dbReference type="NCBI Taxonomy" id="2983605"/>
    <lineage>
        <taxon>Bacteria</taxon>
        <taxon>Pseudomonadati</taxon>
        <taxon>Pseudomonadota</taxon>
        <taxon>Gammaproteobacteria</taxon>
        <taxon>Lysobacterales</taxon>
        <taxon>Rhodanobacteraceae</taxon>
        <taxon>Tahibacter</taxon>
    </lineage>
</organism>
<evidence type="ECO:0000256" key="2">
    <source>
        <dbReference type="ARBA" id="ARBA00023125"/>
    </source>
</evidence>
<feature type="domain" description="Response regulatory" evidence="5">
    <location>
        <begin position="12"/>
        <end position="128"/>
    </location>
</feature>
<dbReference type="GO" id="GO:0006355">
    <property type="term" value="P:regulation of DNA-templated transcription"/>
    <property type="evidence" value="ECO:0007669"/>
    <property type="project" value="InterPro"/>
</dbReference>
<evidence type="ECO:0000259" key="4">
    <source>
        <dbReference type="PROSITE" id="PS50043"/>
    </source>
</evidence>
<sequence>MSTFTHNAAKIRILTVDDHPLLREGVAAVVERLSDMELVGEATNGAEAIERFRELRPDVTLMDLQMPIVNGVDAIRAIRREFPQARIIVLTTYAGDVQALTALKAGAVGYLLKSTLRKEMLDAIRIVHAGKRYLPPEIATEIAVHAIGDALTEREIAVLRCVAVGQANKEIARQLAISDDTVKGHLKNIFAKLGVGDRTQAVTVAAKRGIIDI</sequence>
<dbReference type="InterPro" id="IPR058245">
    <property type="entry name" value="NreC/VraR/RcsB-like_REC"/>
</dbReference>
<name>A0A9X4BHT4_9GAMM</name>
<dbReference type="Pfam" id="PF00196">
    <property type="entry name" value="GerE"/>
    <property type="match status" value="1"/>
</dbReference>
<evidence type="ECO:0000256" key="3">
    <source>
        <dbReference type="PROSITE-ProRule" id="PRU00169"/>
    </source>
</evidence>
<keyword evidence="7" id="KW-1185">Reference proteome</keyword>
<dbReference type="PROSITE" id="PS00622">
    <property type="entry name" value="HTH_LUXR_1"/>
    <property type="match status" value="1"/>
</dbReference>
<dbReference type="SUPFAM" id="SSF46894">
    <property type="entry name" value="C-terminal effector domain of the bipartite response regulators"/>
    <property type="match status" value="1"/>
</dbReference>
<dbReference type="EMBL" id="JAOVZO020000003">
    <property type="protein sequence ID" value="MDC8011457.1"/>
    <property type="molecule type" value="Genomic_DNA"/>
</dbReference>
<comment type="caution">
    <text evidence="6">The sequence shown here is derived from an EMBL/GenBank/DDBJ whole genome shotgun (WGS) entry which is preliminary data.</text>
</comment>
<dbReference type="Proteomes" id="UP001139971">
    <property type="component" value="Unassembled WGS sequence"/>
</dbReference>
<reference evidence="6" key="1">
    <citation type="submission" date="2023-02" db="EMBL/GenBank/DDBJ databases">
        <title>Tahibacter soli sp. nov. isolated from soil.</title>
        <authorList>
            <person name="Baek J.H."/>
            <person name="Lee J.K."/>
            <person name="Choi D.G."/>
            <person name="Jeon C.O."/>
        </authorList>
    </citation>
    <scope>NUCLEOTIDE SEQUENCE</scope>
    <source>
        <strain evidence="6">BL</strain>
    </source>
</reference>
<dbReference type="CDD" id="cd06170">
    <property type="entry name" value="LuxR_C_like"/>
    <property type="match status" value="1"/>
</dbReference>
<evidence type="ECO:0000313" key="6">
    <source>
        <dbReference type="EMBL" id="MDC8011457.1"/>
    </source>
</evidence>